<dbReference type="Proteomes" id="UP000193920">
    <property type="component" value="Unassembled WGS sequence"/>
</dbReference>
<evidence type="ECO:0000313" key="2">
    <source>
        <dbReference type="EMBL" id="ORY85907.1"/>
    </source>
</evidence>
<feature type="compositionally biased region" description="Low complexity" evidence="1">
    <location>
        <begin position="188"/>
        <end position="198"/>
    </location>
</feature>
<evidence type="ECO:0000256" key="1">
    <source>
        <dbReference type="SAM" id="MobiDB-lite"/>
    </source>
</evidence>
<feature type="region of interest" description="Disordered" evidence="1">
    <location>
        <begin position="188"/>
        <end position="246"/>
    </location>
</feature>
<sequence length="596" mass="68773">MKLWHPKQFLYYHRFSTKAQNIISKIVNVNDSITTEVKYKPWEEVCKIKALSKTSLNNSINNDSITQNQNNNSSNASLNINTTTTTNNNSSIIQDQNEDPSNIFLNKGNGTNSFSKEEDKNKHINISLNALEQTIVITSSDVSSNNSSEMEMKSNSYTKNSKISNNNSSIVLSNHQINEKDADLNSSQNLSFSDLSSNSDKHDRTNDNKNNCNDKISSEAVNNIDTNNLEANGSHHSFSNKSEDVNDTEEVPMIESYYKLPIDIDTYVQELLEELPQFTWKVDGEFIGNCNSFFEYIKINYGYQIHIDDDLLDDIADEDIKLQKYRVSNIPVVFNTKGIPYFENIPHLSETTNNVSIDYSKRKNTHLTIKTFRRNLLNALDDVIYNDYVNKASHLNDIHPESRGYSELEIDSEDMDESIANEDNKYSDSDSRSENNEKVRMPVHRYHRYLNNEKNLENTEENSGNRIISSYENKKLVTPMNSKYSPSSTKFETNKNNFNIEKISERSDYPVEETINEDNNNITSEENNLNKQNIKEEINDKEINNKLDNLEINEQLNNKEINKQINNYDIDEKINMKNEVIQTKEEITEEITENNN</sequence>
<organism evidence="2 3">
    <name type="scientific">Neocallimastix californiae</name>
    <dbReference type="NCBI Taxonomy" id="1754190"/>
    <lineage>
        <taxon>Eukaryota</taxon>
        <taxon>Fungi</taxon>
        <taxon>Fungi incertae sedis</taxon>
        <taxon>Chytridiomycota</taxon>
        <taxon>Chytridiomycota incertae sedis</taxon>
        <taxon>Neocallimastigomycetes</taxon>
        <taxon>Neocallimastigales</taxon>
        <taxon>Neocallimastigaceae</taxon>
        <taxon>Neocallimastix</taxon>
    </lineage>
</organism>
<feature type="compositionally biased region" description="Low complexity" evidence="1">
    <location>
        <begin position="64"/>
        <end position="94"/>
    </location>
</feature>
<protein>
    <submittedName>
        <fullName evidence="2">Uncharacterized protein</fullName>
    </submittedName>
</protein>
<feature type="region of interest" description="Disordered" evidence="1">
    <location>
        <begin position="141"/>
        <end position="165"/>
    </location>
</feature>
<comment type="caution">
    <text evidence="2">The sequence shown here is derived from an EMBL/GenBank/DDBJ whole genome shotgun (WGS) entry which is preliminary data.</text>
</comment>
<name>A0A1Y2FQN5_9FUNG</name>
<dbReference type="OrthoDB" id="10654595at2759"/>
<keyword evidence="3" id="KW-1185">Reference proteome</keyword>
<evidence type="ECO:0000313" key="3">
    <source>
        <dbReference type="Proteomes" id="UP000193920"/>
    </source>
</evidence>
<feature type="compositionally biased region" description="Basic and acidic residues" evidence="1">
    <location>
        <begin position="422"/>
        <end position="440"/>
    </location>
</feature>
<gene>
    <name evidence="2" type="ORF">LY90DRAFT_663387</name>
</gene>
<feature type="compositionally biased region" description="Polar residues" evidence="1">
    <location>
        <begin position="99"/>
        <end position="114"/>
    </location>
</feature>
<feature type="region of interest" description="Disordered" evidence="1">
    <location>
        <begin position="64"/>
        <end position="118"/>
    </location>
</feature>
<feature type="compositionally biased region" description="Polar residues" evidence="1">
    <location>
        <begin position="208"/>
        <end position="240"/>
    </location>
</feature>
<accession>A0A1Y2FQN5</accession>
<dbReference type="EMBL" id="MCOG01000003">
    <property type="protein sequence ID" value="ORY85907.1"/>
    <property type="molecule type" value="Genomic_DNA"/>
</dbReference>
<reference evidence="2 3" key="1">
    <citation type="submission" date="2016-08" db="EMBL/GenBank/DDBJ databases">
        <title>A Parts List for Fungal Cellulosomes Revealed by Comparative Genomics.</title>
        <authorList>
            <consortium name="DOE Joint Genome Institute"/>
            <person name="Haitjema C.H."/>
            <person name="Gilmore S.P."/>
            <person name="Henske J.K."/>
            <person name="Solomon K.V."/>
            <person name="De Groot R."/>
            <person name="Kuo A."/>
            <person name="Mondo S.J."/>
            <person name="Salamov A.A."/>
            <person name="Labutti K."/>
            <person name="Zhao Z."/>
            <person name="Chiniquy J."/>
            <person name="Barry K."/>
            <person name="Brewer H.M."/>
            <person name="Purvine S.O."/>
            <person name="Wright A.T."/>
            <person name="Boxma B."/>
            <person name="Van Alen T."/>
            <person name="Hackstein J.H."/>
            <person name="Baker S.E."/>
            <person name="Grigoriev I.V."/>
            <person name="O'Malley M.A."/>
        </authorList>
    </citation>
    <scope>NUCLEOTIDE SEQUENCE [LARGE SCALE GENOMIC DNA]</scope>
    <source>
        <strain evidence="2 3">G1</strain>
    </source>
</reference>
<dbReference type="AlphaFoldDB" id="A0A1Y2FQN5"/>
<proteinExistence type="predicted"/>
<feature type="region of interest" description="Disordered" evidence="1">
    <location>
        <begin position="417"/>
        <end position="441"/>
    </location>
</feature>